<evidence type="ECO:0000313" key="2">
    <source>
        <dbReference type="EMBL" id="KLO08514.1"/>
    </source>
</evidence>
<sequence length="329" mass="36030">MPGSLDDTRPSVVSSAMSNPPSLIHRIGPKVEEKDDTVVNVNGVAQMSYDHVETRRRASAPLQAIPTMLDDEEIRPEQSVSQAYHPVRDASFGGRYGVPGPSTHREQQHFVINSEQSMEDVLQRAGSYRDLYALGKGFPNTVSTSRRAVSDMSMQAQRFNFYEDDGANSEVSGVSSSHSVSIKELLISAEAQPLASIVSVETRFLHTLQRKVLKKGMFIEVVPDVGANAIGAPRSMSEPPFVWVVLGHDRDVVRWVAQCKSQKTREDMERHQAVTNAAPPPSFVQEVVPSKENRGVLSKVGGVCASSLQLVLATLIGGYLMYHALLADF</sequence>
<protein>
    <submittedName>
        <fullName evidence="2">Uncharacterized protein</fullName>
    </submittedName>
</protein>
<dbReference type="EMBL" id="KQ086088">
    <property type="protein sequence ID" value="KLO08514.1"/>
    <property type="molecule type" value="Genomic_DNA"/>
</dbReference>
<reference evidence="2 3" key="1">
    <citation type="submission" date="2015-04" db="EMBL/GenBank/DDBJ databases">
        <title>Complete genome sequence of Schizopora paradoxa KUC8140, a cosmopolitan wood degrader in East Asia.</title>
        <authorList>
            <consortium name="DOE Joint Genome Institute"/>
            <person name="Min B."/>
            <person name="Park H."/>
            <person name="Jang Y."/>
            <person name="Kim J.-J."/>
            <person name="Kim K.H."/>
            <person name="Pangilinan J."/>
            <person name="Lipzen A."/>
            <person name="Riley R."/>
            <person name="Grigoriev I.V."/>
            <person name="Spatafora J.W."/>
            <person name="Choi I.-G."/>
        </authorList>
    </citation>
    <scope>NUCLEOTIDE SEQUENCE [LARGE SCALE GENOMIC DNA]</scope>
    <source>
        <strain evidence="2 3">KUC8140</strain>
    </source>
</reference>
<name>A0A0H2R9J3_9AGAM</name>
<gene>
    <name evidence="2" type="ORF">SCHPADRAFT_908547</name>
</gene>
<keyword evidence="3" id="KW-1185">Reference proteome</keyword>
<feature type="compositionally biased region" description="Polar residues" evidence="1">
    <location>
        <begin position="11"/>
        <end position="21"/>
    </location>
</feature>
<dbReference type="InParanoid" id="A0A0H2R9J3"/>
<accession>A0A0H2R9J3</accession>
<dbReference type="Proteomes" id="UP000053477">
    <property type="component" value="Unassembled WGS sequence"/>
</dbReference>
<feature type="region of interest" description="Disordered" evidence="1">
    <location>
        <begin position="1"/>
        <end position="26"/>
    </location>
</feature>
<proteinExistence type="predicted"/>
<dbReference type="AlphaFoldDB" id="A0A0H2R9J3"/>
<organism evidence="2 3">
    <name type="scientific">Schizopora paradoxa</name>
    <dbReference type="NCBI Taxonomy" id="27342"/>
    <lineage>
        <taxon>Eukaryota</taxon>
        <taxon>Fungi</taxon>
        <taxon>Dikarya</taxon>
        <taxon>Basidiomycota</taxon>
        <taxon>Agaricomycotina</taxon>
        <taxon>Agaricomycetes</taxon>
        <taxon>Hymenochaetales</taxon>
        <taxon>Schizoporaceae</taxon>
        <taxon>Schizopora</taxon>
    </lineage>
</organism>
<evidence type="ECO:0000256" key="1">
    <source>
        <dbReference type="SAM" id="MobiDB-lite"/>
    </source>
</evidence>
<evidence type="ECO:0000313" key="3">
    <source>
        <dbReference type="Proteomes" id="UP000053477"/>
    </source>
</evidence>